<reference evidence="1" key="1">
    <citation type="submission" date="2020-01" db="EMBL/GenBank/DDBJ databases">
        <authorList>
            <person name="Mishra B."/>
        </authorList>
    </citation>
    <scope>NUCLEOTIDE SEQUENCE [LARGE SCALE GENOMIC DNA]</scope>
</reference>
<gene>
    <name evidence="1" type="ORF">MERR_LOCUS38030</name>
</gene>
<organism evidence="1 2">
    <name type="scientific">Microthlaspi erraticum</name>
    <dbReference type="NCBI Taxonomy" id="1685480"/>
    <lineage>
        <taxon>Eukaryota</taxon>
        <taxon>Viridiplantae</taxon>
        <taxon>Streptophyta</taxon>
        <taxon>Embryophyta</taxon>
        <taxon>Tracheophyta</taxon>
        <taxon>Spermatophyta</taxon>
        <taxon>Magnoliopsida</taxon>
        <taxon>eudicotyledons</taxon>
        <taxon>Gunneridae</taxon>
        <taxon>Pentapetalae</taxon>
        <taxon>rosids</taxon>
        <taxon>malvids</taxon>
        <taxon>Brassicales</taxon>
        <taxon>Brassicaceae</taxon>
        <taxon>Coluteocarpeae</taxon>
        <taxon>Microthlaspi</taxon>
    </lineage>
</organism>
<dbReference type="Proteomes" id="UP000467841">
    <property type="component" value="Unassembled WGS sequence"/>
</dbReference>
<proteinExistence type="predicted"/>
<evidence type="ECO:0000313" key="1">
    <source>
        <dbReference type="EMBL" id="CAA7050795.1"/>
    </source>
</evidence>
<dbReference type="EMBL" id="CACVBM020001455">
    <property type="protein sequence ID" value="CAA7050795.1"/>
    <property type="molecule type" value="Genomic_DNA"/>
</dbReference>
<dbReference type="AlphaFoldDB" id="A0A6D2KRP7"/>
<keyword evidence="2" id="KW-1185">Reference proteome</keyword>
<protein>
    <submittedName>
        <fullName evidence="1">Uncharacterized protein</fullName>
    </submittedName>
</protein>
<evidence type="ECO:0000313" key="2">
    <source>
        <dbReference type="Proteomes" id="UP000467841"/>
    </source>
</evidence>
<feature type="non-terminal residue" evidence="1">
    <location>
        <position position="1"/>
    </location>
</feature>
<comment type="caution">
    <text evidence="1">The sequence shown here is derived from an EMBL/GenBank/DDBJ whole genome shotgun (WGS) entry which is preliminary data.</text>
</comment>
<accession>A0A6D2KRP7</accession>
<sequence>LAGRVEELDRLVEWGRAGLQDGFSLLPLRIQLSCSMCQVPPCSSCPICSRMLQKTYFKGPNMHILKTIPRELDIEPQCPPKNWETRSWSGDGRRPSGALHQLGCLTRSSLWLLFLSSSSSKCVASLALVEHWLARSCIGVPSTGEVLVRLGSYSKSRILKLGLLQVNSTVSSIELSFLCLDSIESGGRAGASGLGSLPPSLRVVFSFPWLERRGSVRLLGREPPWSGEEIYS</sequence>
<name>A0A6D2KRP7_9BRAS</name>